<name>A0A554VFX7_9FLAO</name>
<dbReference type="RefSeq" id="WP_143917704.1">
    <property type="nucleotide sequence ID" value="NZ_CANMIK010000030.1"/>
</dbReference>
<feature type="chain" id="PRO_5021763430" evidence="1">
    <location>
        <begin position="24"/>
        <end position="446"/>
    </location>
</feature>
<sequence>MIIKALKKIWFLSLLLVFFSCSNDDSEELFNETPSTRIDQRISELQNLLLASPDGYRAIYFTKDDEYGGFTFYMKFNSDGTVEMTSDVDSETAITSSRYDVKMGTTTELVFSTRNHIHKVSDSNIPGLIGSGYEGNSNFMYIKNEGGNITFIEPRNEAVIIFEPVNAGDWANVNTSLARRSSLLPSVTSSVFQGLTIEDASGNKKVYNIDYDSLRLFINATNQAEDGTVTEISYGIAYTTDGLVASPPIEIDGTSYETFIFNETSMSYISTVGGNTATIGFLDEPPFITNDVLDIGVDFSTFLYRPSLGANPLTSLGFDAIIDQINTGVAPFGLSMFEFRVIIDLEGADGDTFLQIRLVDNTGAGLNIFYDMRPSVMDKKLFFEYIAPVGGNSIFLESQMQPLIDFLINTQGLYYTTTGNFQTFINTAGTFVNADDTSQRVYGLWL</sequence>
<proteinExistence type="predicted"/>
<accession>A0A554VFX7</accession>
<feature type="signal peptide" evidence="1">
    <location>
        <begin position="1"/>
        <end position="23"/>
    </location>
</feature>
<dbReference type="OrthoDB" id="1150854at2"/>
<comment type="caution">
    <text evidence="2">The sequence shown here is derived from an EMBL/GenBank/DDBJ whole genome shotgun (WGS) entry which is preliminary data.</text>
</comment>
<dbReference type="Pfam" id="PF14135">
    <property type="entry name" value="DUF4302"/>
    <property type="match status" value="1"/>
</dbReference>
<reference evidence="2 3" key="1">
    <citation type="submission" date="2019-07" db="EMBL/GenBank/DDBJ databases">
        <title>The draft genome sequence of Aquimarina algiphila M91.</title>
        <authorList>
            <person name="Meng X."/>
        </authorList>
    </citation>
    <scope>NUCLEOTIDE SEQUENCE [LARGE SCALE GENOMIC DNA]</scope>
    <source>
        <strain evidence="2 3">M91</strain>
    </source>
</reference>
<evidence type="ECO:0000313" key="2">
    <source>
        <dbReference type="EMBL" id="TSE06248.1"/>
    </source>
</evidence>
<dbReference type="EMBL" id="VLNR01000048">
    <property type="protein sequence ID" value="TSE06248.1"/>
    <property type="molecule type" value="Genomic_DNA"/>
</dbReference>
<evidence type="ECO:0000256" key="1">
    <source>
        <dbReference type="SAM" id="SignalP"/>
    </source>
</evidence>
<dbReference type="Proteomes" id="UP000318833">
    <property type="component" value="Unassembled WGS sequence"/>
</dbReference>
<organism evidence="2 3">
    <name type="scientific">Aquimarina algiphila</name>
    <dbReference type="NCBI Taxonomy" id="2047982"/>
    <lineage>
        <taxon>Bacteria</taxon>
        <taxon>Pseudomonadati</taxon>
        <taxon>Bacteroidota</taxon>
        <taxon>Flavobacteriia</taxon>
        <taxon>Flavobacteriales</taxon>
        <taxon>Flavobacteriaceae</taxon>
        <taxon>Aquimarina</taxon>
    </lineage>
</organism>
<dbReference type="PROSITE" id="PS51257">
    <property type="entry name" value="PROKAR_LIPOPROTEIN"/>
    <property type="match status" value="1"/>
</dbReference>
<protein>
    <submittedName>
        <fullName evidence="2">DUF4302 domain-containing protein</fullName>
    </submittedName>
</protein>
<keyword evidence="1" id="KW-0732">Signal</keyword>
<evidence type="ECO:0000313" key="3">
    <source>
        <dbReference type="Proteomes" id="UP000318833"/>
    </source>
</evidence>
<dbReference type="InterPro" id="IPR025396">
    <property type="entry name" value="DUF4302"/>
</dbReference>
<gene>
    <name evidence="2" type="ORF">FOF46_20340</name>
</gene>
<dbReference type="AlphaFoldDB" id="A0A554VFX7"/>
<keyword evidence="3" id="KW-1185">Reference proteome</keyword>